<accession>A0ABT3WS61</accession>
<keyword evidence="2" id="KW-1185">Reference proteome</keyword>
<dbReference type="Proteomes" id="UP001165575">
    <property type="component" value="Unassembled WGS sequence"/>
</dbReference>
<comment type="caution">
    <text evidence="1">The sequence shown here is derived from an EMBL/GenBank/DDBJ whole genome shotgun (WGS) entry which is preliminary data.</text>
</comment>
<gene>
    <name evidence="1" type="ORF">NQF89_04540</name>
</gene>
<evidence type="ECO:0000313" key="1">
    <source>
        <dbReference type="EMBL" id="MCX5619691.1"/>
    </source>
</evidence>
<dbReference type="RefSeq" id="WP_266137617.1">
    <property type="nucleotide sequence ID" value="NZ_JANIDX010000003.1"/>
</dbReference>
<sequence>MVAIASCFLTFLIPSCTRNLIAGNVDGLAGRQRAVALFFRMVVGDSVLSNHC</sequence>
<dbReference type="EMBL" id="JANIDX010000003">
    <property type="protein sequence ID" value="MCX5619691.1"/>
    <property type="molecule type" value="Genomic_DNA"/>
</dbReference>
<protein>
    <submittedName>
        <fullName evidence="1">Uncharacterized protein</fullName>
    </submittedName>
</protein>
<proteinExistence type="predicted"/>
<evidence type="ECO:0000313" key="2">
    <source>
        <dbReference type="Proteomes" id="UP001165575"/>
    </source>
</evidence>
<reference evidence="1 2" key="1">
    <citation type="submission" date="2022-07" db="EMBL/GenBank/DDBJ databases">
        <title>Bombella genomes.</title>
        <authorList>
            <person name="Harer L."/>
            <person name="Styblova S."/>
            <person name="Ehrmann M."/>
        </authorList>
    </citation>
    <scope>NUCLEOTIDE SEQUENCE [LARGE SCALE GENOMIC DNA]</scope>
    <source>
        <strain evidence="1 2">TMW 2.2556</strain>
    </source>
</reference>
<name>A0ABT3WS61_9PROT</name>
<organism evidence="1 2">
    <name type="scientific">Bombella pollinis</name>
    <dbReference type="NCBI Taxonomy" id="2967337"/>
    <lineage>
        <taxon>Bacteria</taxon>
        <taxon>Pseudomonadati</taxon>
        <taxon>Pseudomonadota</taxon>
        <taxon>Alphaproteobacteria</taxon>
        <taxon>Acetobacterales</taxon>
        <taxon>Acetobacteraceae</taxon>
        <taxon>Bombella</taxon>
    </lineage>
</organism>